<dbReference type="InterPro" id="IPR002938">
    <property type="entry name" value="FAD-bd"/>
</dbReference>
<dbReference type="InterPro" id="IPR036188">
    <property type="entry name" value="FAD/NAD-bd_sf"/>
</dbReference>
<comment type="cofactor">
    <cofactor evidence="1">
        <name>FAD</name>
        <dbReference type="ChEBI" id="CHEBI:57692"/>
    </cofactor>
</comment>
<dbReference type="AlphaFoldDB" id="A0A433QXE2"/>
<evidence type="ECO:0000256" key="5">
    <source>
        <dbReference type="ARBA" id="ARBA00023002"/>
    </source>
</evidence>
<evidence type="ECO:0000313" key="9">
    <source>
        <dbReference type="EMBL" id="RUS34438.1"/>
    </source>
</evidence>
<dbReference type="InterPro" id="IPR012941">
    <property type="entry name" value="Phe_hydrox_C_dim_dom"/>
</dbReference>
<comment type="similarity">
    <text evidence="2">Belongs to the PheA/TfdB FAD monooxygenase family.</text>
</comment>
<dbReference type="Gene3D" id="3.30.9.10">
    <property type="entry name" value="D-Amino Acid Oxidase, subunit A, domain 2"/>
    <property type="match status" value="1"/>
</dbReference>
<evidence type="ECO:0000256" key="3">
    <source>
        <dbReference type="ARBA" id="ARBA00022630"/>
    </source>
</evidence>
<dbReference type="Pfam" id="PF01494">
    <property type="entry name" value="FAD_binding_3"/>
    <property type="match status" value="1"/>
</dbReference>
<dbReference type="Gene3D" id="3.40.30.20">
    <property type="match status" value="1"/>
</dbReference>
<reference evidence="9 10" key="1">
    <citation type="journal article" date="2018" name="New Phytol.">
        <title>Phylogenomics of Endogonaceae and evolution of mycorrhizas within Mucoromycota.</title>
        <authorList>
            <person name="Chang Y."/>
            <person name="Desiro A."/>
            <person name="Na H."/>
            <person name="Sandor L."/>
            <person name="Lipzen A."/>
            <person name="Clum A."/>
            <person name="Barry K."/>
            <person name="Grigoriev I.V."/>
            <person name="Martin F.M."/>
            <person name="Stajich J.E."/>
            <person name="Smith M.E."/>
            <person name="Bonito G."/>
            <person name="Spatafora J.W."/>
        </authorList>
    </citation>
    <scope>NUCLEOTIDE SEQUENCE [LARGE SCALE GENOMIC DNA]</scope>
    <source>
        <strain evidence="9 10">AD002</strain>
    </source>
</reference>
<evidence type="ECO:0000256" key="6">
    <source>
        <dbReference type="SAM" id="Phobius"/>
    </source>
</evidence>
<keyword evidence="10" id="KW-1185">Reference proteome</keyword>
<dbReference type="InterPro" id="IPR050641">
    <property type="entry name" value="RIFMO-like"/>
</dbReference>
<gene>
    <name evidence="9" type="ORF">BC938DRAFT_480408</name>
</gene>
<dbReference type="GO" id="GO:0016709">
    <property type="term" value="F:oxidoreductase activity, acting on paired donors, with incorporation or reduction of molecular oxygen, NAD(P)H as one donor, and incorporation of one atom of oxygen"/>
    <property type="evidence" value="ECO:0007669"/>
    <property type="project" value="UniProtKB-ARBA"/>
</dbReference>
<sequence>MADADVLVVGAGPIGLFTAILLTKFGFKIRIIDQRSEMVNDENRASFLNSRTLEFLHSIDPSLVQEILRVANTTTEIHYYKDGVLRWQEATYRSDSRFQHGTHIRQDMIHGIFVTYLERLGVHVQRSVRLTDFDRTFDTDGVSAVVENVGTGIMNTIDVAYLIGADGIRSRTRMRLGVSIKVIGTPVSCYIENKHGAVIVSICCGNLHYITMPVDPNSENLSQEDVIERVKLILSPFEIDIETMHWFSRIDGKQTTSYYPHFIAMLSTIFYLTPETELLSTAATNFVAEEFAQDRVFLVEPGIIGEAAHCYTPLGGLPFNCGFADSWNLVWKLSMTHRGIAQSSLLETYHEERHATAEKDANMASTINKLSNRMNEFPIELLYKFAKNDGLVTGIGVKYPPNVLNLYDHEDPNLAVHPGMRAPDGRVQPSKTQAGDAAIRLLDLFKAATQFHLLIFTGSLSRNHAALGRLEILVTSPEQYAYTFSSLPVDHPDLFNYVAILPAGGESPPPGGLFDAIDVYYTDIVNEADGLYATYGVDVEDGAFIIVRPDGIVGTCMPLSNVLVEEDYYFSMFSA</sequence>
<dbReference type="Gene3D" id="3.50.50.60">
    <property type="entry name" value="FAD/NAD(P)-binding domain"/>
    <property type="match status" value="2"/>
</dbReference>
<protein>
    <submittedName>
        <fullName evidence="9">FAD binding domain-containing protein</fullName>
    </submittedName>
</protein>
<dbReference type="InterPro" id="IPR036249">
    <property type="entry name" value="Thioredoxin-like_sf"/>
</dbReference>
<dbReference type="GO" id="GO:0071949">
    <property type="term" value="F:FAD binding"/>
    <property type="evidence" value="ECO:0007669"/>
    <property type="project" value="InterPro"/>
</dbReference>
<accession>A0A433QXE2</accession>
<organism evidence="9 10">
    <name type="scientific">Jimgerdemannia flammicorona</name>
    <dbReference type="NCBI Taxonomy" id="994334"/>
    <lineage>
        <taxon>Eukaryota</taxon>
        <taxon>Fungi</taxon>
        <taxon>Fungi incertae sedis</taxon>
        <taxon>Mucoromycota</taxon>
        <taxon>Mucoromycotina</taxon>
        <taxon>Endogonomycetes</taxon>
        <taxon>Endogonales</taxon>
        <taxon>Endogonaceae</taxon>
        <taxon>Jimgerdemannia</taxon>
    </lineage>
</organism>
<keyword evidence="4" id="KW-0274">FAD</keyword>
<feature type="transmembrane region" description="Helical" evidence="6">
    <location>
        <begin position="6"/>
        <end position="27"/>
    </location>
</feature>
<dbReference type="Proteomes" id="UP000274822">
    <property type="component" value="Unassembled WGS sequence"/>
</dbReference>
<dbReference type="PRINTS" id="PR00420">
    <property type="entry name" value="RNGMNOXGNASE"/>
</dbReference>
<comment type="caution">
    <text evidence="9">The sequence shown here is derived from an EMBL/GenBank/DDBJ whole genome shotgun (WGS) entry which is preliminary data.</text>
</comment>
<keyword evidence="6" id="KW-1133">Transmembrane helix</keyword>
<dbReference type="InterPro" id="IPR038220">
    <property type="entry name" value="PHOX_C_sf"/>
</dbReference>
<dbReference type="EMBL" id="RBNJ01000488">
    <property type="protein sequence ID" value="RUS34438.1"/>
    <property type="molecule type" value="Genomic_DNA"/>
</dbReference>
<evidence type="ECO:0000259" key="7">
    <source>
        <dbReference type="Pfam" id="PF01494"/>
    </source>
</evidence>
<feature type="domain" description="Phenol hydroxylase-like C-terminal dimerisation" evidence="8">
    <location>
        <begin position="397"/>
        <end position="573"/>
    </location>
</feature>
<evidence type="ECO:0000313" key="10">
    <source>
        <dbReference type="Proteomes" id="UP000274822"/>
    </source>
</evidence>
<keyword evidence="3" id="KW-0285">Flavoprotein</keyword>
<evidence type="ECO:0000256" key="4">
    <source>
        <dbReference type="ARBA" id="ARBA00022827"/>
    </source>
</evidence>
<dbReference type="PANTHER" id="PTHR43004">
    <property type="entry name" value="TRK SYSTEM POTASSIUM UPTAKE PROTEIN"/>
    <property type="match status" value="1"/>
</dbReference>
<evidence type="ECO:0000256" key="2">
    <source>
        <dbReference type="ARBA" id="ARBA00007801"/>
    </source>
</evidence>
<dbReference type="SUPFAM" id="SSF52833">
    <property type="entry name" value="Thioredoxin-like"/>
    <property type="match status" value="1"/>
</dbReference>
<keyword evidence="6" id="KW-0472">Membrane</keyword>
<dbReference type="SUPFAM" id="SSF51905">
    <property type="entry name" value="FAD/NAD(P)-binding domain"/>
    <property type="match status" value="1"/>
</dbReference>
<dbReference type="PANTHER" id="PTHR43004:SF19">
    <property type="entry name" value="BINDING MONOOXYGENASE, PUTATIVE (JCVI)-RELATED"/>
    <property type="match status" value="1"/>
</dbReference>
<keyword evidence="6" id="KW-0812">Transmembrane</keyword>
<name>A0A433QXE2_9FUNG</name>
<evidence type="ECO:0000259" key="8">
    <source>
        <dbReference type="Pfam" id="PF07976"/>
    </source>
</evidence>
<proteinExistence type="inferred from homology"/>
<keyword evidence="5" id="KW-0560">Oxidoreductase</keyword>
<feature type="domain" description="FAD-binding" evidence="7">
    <location>
        <begin position="3"/>
        <end position="359"/>
    </location>
</feature>
<dbReference type="Pfam" id="PF07976">
    <property type="entry name" value="Phe_hydrox_dim"/>
    <property type="match status" value="1"/>
</dbReference>
<evidence type="ECO:0000256" key="1">
    <source>
        <dbReference type="ARBA" id="ARBA00001974"/>
    </source>
</evidence>